<evidence type="ECO:0000313" key="11">
    <source>
        <dbReference type="EMBL" id="OIR17314.1"/>
    </source>
</evidence>
<comment type="caution">
    <text evidence="11">The sequence shown here is derived from an EMBL/GenBank/DDBJ whole genome shotgun (WGS) entry which is preliminary data.</text>
</comment>
<proteinExistence type="predicted"/>
<dbReference type="Pfam" id="PF04995">
    <property type="entry name" value="CcmD"/>
    <property type="match status" value="1"/>
</dbReference>
<evidence type="ECO:0000256" key="1">
    <source>
        <dbReference type="ARBA" id="ARBA00004377"/>
    </source>
</evidence>
<evidence type="ECO:0000256" key="4">
    <source>
        <dbReference type="ARBA" id="ARBA00022519"/>
    </source>
</evidence>
<organism evidence="11">
    <name type="scientific">mine drainage metagenome</name>
    <dbReference type="NCBI Taxonomy" id="410659"/>
    <lineage>
        <taxon>unclassified sequences</taxon>
        <taxon>metagenomes</taxon>
        <taxon>ecological metagenomes</taxon>
    </lineage>
</organism>
<evidence type="ECO:0000256" key="5">
    <source>
        <dbReference type="ARBA" id="ARBA00022692"/>
    </source>
</evidence>
<evidence type="ECO:0000256" key="9">
    <source>
        <dbReference type="ARBA" id="ARBA00032938"/>
    </source>
</evidence>
<dbReference type="InterPro" id="IPR007078">
    <property type="entry name" value="Haem_export_protD_CcmD"/>
</dbReference>
<dbReference type="PANTHER" id="PTHR37531">
    <property type="entry name" value="HEME EXPORTER PROTEIN D"/>
    <property type="match status" value="1"/>
</dbReference>
<keyword evidence="8 10" id="KW-0472">Membrane</keyword>
<evidence type="ECO:0000256" key="10">
    <source>
        <dbReference type="SAM" id="Phobius"/>
    </source>
</evidence>
<comment type="subcellular location">
    <subcellularLocation>
        <location evidence="1">Cell inner membrane</location>
        <topology evidence="1">Single-pass membrane protein</topology>
    </subcellularLocation>
</comment>
<evidence type="ECO:0000256" key="2">
    <source>
        <dbReference type="ARBA" id="ARBA00022448"/>
    </source>
</evidence>
<keyword evidence="7 10" id="KW-1133">Transmembrane helix</keyword>
<dbReference type="NCBIfam" id="TIGR03141">
    <property type="entry name" value="cytochro_ccmD"/>
    <property type="match status" value="1"/>
</dbReference>
<keyword evidence="3" id="KW-1003">Cell membrane</keyword>
<dbReference type="GO" id="GO:0017004">
    <property type="term" value="P:cytochrome complex assembly"/>
    <property type="evidence" value="ECO:0007669"/>
    <property type="project" value="UniProtKB-KW"/>
</dbReference>
<name>A0A1J5T8V6_9ZZZZ</name>
<sequence>MSWADFFAMNGYAFYVWGSYGAALLVFAIEIVMVRHRRKVTLRELRLMRDEMGEMEQGKRYDA</sequence>
<gene>
    <name evidence="11" type="ORF">GALL_23380</name>
</gene>
<keyword evidence="5 10" id="KW-0812">Transmembrane</keyword>
<keyword evidence="6" id="KW-0201">Cytochrome c-type biogenesis</keyword>
<evidence type="ECO:0000256" key="6">
    <source>
        <dbReference type="ARBA" id="ARBA00022748"/>
    </source>
</evidence>
<dbReference type="PANTHER" id="PTHR37531:SF1">
    <property type="entry name" value="HEME EXPORTER PROTEIN D"/>
    <property type="match status" value="1"/>
</dbReference>
<dbReference type="GO" id="GO:0005886">
    <property type="term" value="C:plasma membrane"/>
    <property type="evidence" value="ECO:0007669"/>
    <property type="project" value="UniProtKB-SubCell"/>
</dbReference>
<dbReference type="EMBL" id="MLJW01000005">
    <property type="protein sequence ID" value="OIR17314.1"/>
    <property type="molecule type" value="Genomic_DNA"/>
</dbReference>
<dbReference type="GO" id="GO:0015886">
    <property type="term" value="P:heme transport"/>
    <property type="evidence" value="ECO:0007669"/>
    <property type="project" value="InterPro"/>
</dbReference>
<reference evidence="11" key="1">
    <citation type="submission" date="2016-10" db="EMBL/GenBank/DDBJ databases">
        <title>Sequence of Gallionella enrichment culture.</title>
        <authorList>
            <person name="Poehlein A."/>
            <person name="Muehling M."/>
            <person name="Daniel R."/>
        </authorList>
    </citation>
    <scope>NUCLEOTIDE SEQUENCE</scope>
</reference>
<evidence type="ECO:0000256" key="7">
    <source>
        <dbReference type="ARBA" id="ARBA00022989"/>
    </source>
</evidence>
<protein>
    <recommendedName>
        <fullName evidence="9">Cytochrome c-type biogenesis protein CcmD</fullName>
    </recommendedName>
</protein>
<keyword evidence="2" id="KW-0813">Transport</keyword>
<dbReference type="GO" id="GO:1903607">
    <property type="term" value="P:cytochrome c biosynthetic process"/>
    <property type="evidence" value="ECO:0007669"/>
    <property type="project" value="TreeGrafter"/>
</dbReference>
<evidence type="ECO:0000256" key="3">
    <source>
        <dbReference type="ARBA" id="ARBA00022475"/>
    </source>
</evidence>
<keyword evidence="4" id="KW-0997">Cell inner membrane</keyword>
<feature type="transmembrane region" description="Helical" evidence="10">
    <location>
        <begin position="12"/>
        <end position="34"/>
    </location>
</feature>
<dbReference type="AlphaFoldDB" id="A0A1J5T8V6"/>
<accession>A0A1J5T8V6</accession>
<evidence type="ECO:0000256" key="8">
    <source>
        <dbReference type="ARBA" id="ARBA00023136"/>
    </source>
</evidence>
<dbReference type="InterPro" id="IPR052075">
    <property type="entry name" value="Heme_exporter_D"/>
</dbReference>